<name>A0A382FPB8_9ZZZZ</name>
<organism evidence="5">
    <name type="scientific">marine metagenome</name>
    <dbReference type="NCBI Taxonomy" id="408172"/>
    <lineage>
        <taxon>unclassified sequences</taxon>
        <taxon>metagenomes</taxon>
        <taxon>ecological metagenomes</taxon>
    </lineage>
</organism>
<evidence type="ECO:0000259" key="4">
    <source>
        <dbReference type="Pfam" id="PF00005"/>
    </source>
</evidence>
<dbReference type="InterPro" id="IPR051782">
    <property type="entry name" value="ABC_Transporter_VariousFunc"/>
</dbReference>
<keyword evidence="3" id="KW-0067">ATP-binding</keyword>
<dbReference type="InterPro" id="IPR027417">
    <property type="entry name" value="P-loop_NTPase"/>
</dbReference>
<evidence type="ECO:0000256" key="2">
    <source>
        <dbReference type="ARBA" id="ARBA00022741"/>
    </source>
</evidence>
<feature type="non-terminal residue" evidence="5">
    <location>
        <position position="144"/>
    </location>
</feature>
<dbReference type="GO" id="GO:0005524">
    <property type="term" value="F:ATP binding"/>
    <property type="evidence" value="ECO:0007669"/>
    <property type="project" value="UniProtKB-KW"/>
</dbReference>
<dbReference type="InterPro" id="IPR003439">
    <property type="entry name" value="ABC_transporter-like_ATP-bd"/>
</dbReference>
<dbReference type="Gene3D" id="3.40.50.300">
    <property type="entry name" value="P-loop containing nucleotide triphosphate hydrolases"/>
    <property type="match status" value="1"/>
</dbReference>
<sequence length="144" mass="15841">MSNVVEAVELSRWYGIVMGLNNISFGIPAGLTGLVGPNGAGKSTLIKIIIGQIRASSGTLKVFGETPWNNPHLLRQVGYCPEDDAMPDDLQPLPWLESLGLISGLARDEVSDRCIELLRRVKLGEAHWTKRIGEYSKGMRQRVK</sequence>
<dbReference type="PANTHER" id="PTHR42939">
    <property type="entry name" value="ABC TRANSPORTER ATP-BINDING PROTEIN ALBC-RELATED"/>
    <property type="match status" value="1"/>
</dbReference>
<dbReference type="GO" id="GO:0016887">
    <property type="term" value="F:ATP hydrolysis activity"/>
    <property type="evidence" value="ECO:0007669"/>
    <property type="project" value="InterPro"/>
</dbReference>
<dbReference type="Pfam" id="PF00005">
    <property type="entry name" value="ABC_tran"/>
    <property type="match status" value="1"/>
</dbReference>
<dbReference type="SUPFAM" id="SSF52540">
    <property type="entry name" value="P-loop containing nucleoside triphosphate hydrolases"/>
    <property type="match status" value="1"/>
</dbReference>
<keyword evidence="1" id="KW-0813">Transport</keyword>
<accession>A0A382FPB8</accession>
<protein>
    <recommendedName>
        <fullName evidence="4">ABC transporter domain-containing protein</fullName>
    </recommendedName>
</protein>
<keyword evidence="2" id="KW-0547">Nucleotide-binding</keyword>
<proteinExistence type="predicted"/>
<evidence type="ECO:0000256" key="3">
    <source>
        <dbReference type="ARBA" id="ARBA00022840"/>
    </source>
</evidence>
<reference evidence="5" key="1">
    <citation type="submission" date="2018-05" db="EMBL/GenBank/DDBJ databases">
        <authorList>
            <person name="Lanie J.A."/>
            <person name="Ng W.-L."/>
            <person name="Kazmierczak K.M."/>
            <person name="Andrzejewski T.M."/>
            <person name="Davidsen T.M."/>
            <person name="Wayne K.J."/>
            <person name="Tettelin H."/>
            <person name="Glass J.I."/>
            <person name="Rusch D."/>
            <person name="Podicherti R."/>
            <person name="Tsui H.-C.T."/>
            <person name="Winkler M.E."/>
        </authorList>
    </citation>
    <scope>NUCLEOTIDE SEQUENCE</scope>
</reference>
<evidence type="ECO:0000256" key="1">
    <source>
        <dbReference type="ARBA" id="ARBA00022448"/>
    </source>
</evidence>
<evidence type="ECO:0000313" key="5">
    <source>
        <dbReference type="EMBL" id="SVB64435.1"/>
    </source>
</evidence>
<dbReference type="EMBL" id="UINC01050910">
    <property type="protein sequence ID" value="SVB64435.1"/>
    <property type="molecule type" value="Genomic_DNA"/>
</dbReference>
<dbReference type="PANTHER" id="PTHR42939:SF1">
    <property type="entry name" value="ABC TRANSPORTER ATP-BINDING PROTEIN ALBC-RELATED"/>
    <property type="match status" value="1"/>
</dbReference>
<dbReference type="AlphaFoldDB" id="A0A382FPB8"/>
<feature type="domain" description="ABC transporter" evidence="4">
    <location>
        <begin position="20"/>
        <end position="143"/>
    </location>
</feature>
<gene>
    <name evidence="5" type="ORF">METZ01_LOCUS217289</name>
</gene>